<dbReference type="AlphaFoldDB" id="A0A834P2B0"/>
<gene>
    <name evidence="1" type="ORF">H0235_007617</name>
</gene>
<dbReference type="EMBL" id="JACSDY010000006">
    <property type="protein sequence ID" value="KAF7425179.1"/>
    <property type="molecule type" value="Genomic_DNA"/>
</dbReference>
<proteinExistence type="predicted"/>
<organism evidence="1 2">
    <name type="scientific">Vespula pensylvanica</name>
    <name type="common">Western yellow jacket</name>
    <name type="synonym">Wasp</name>
    <dbReference type="NCBI Taxonomy" id="30213"/>
    <lineage>
        <taxon>Eukaryota</taxon>
        <taxon>Metazoa</taxon>
        <taxon>Ecdysozoa</taxon>
        <taxon>Arthropoda</taxon>
        <taxon>Hexapoda</taxon>
        <taxon>Insecta</taxon>
        <taxon>Pterygota</taxon>
        <taxon>Neoptera</taxon>
        <taxon>Endopterygota</taxon>
        <taxon>Hymenoptera</taxon>
        <taxon>Apocrita</taxon>
        <taxon>Aculeata</taxon>
        <taxon>Vespoidea</taxon>
        <taxon>Vespidae</taxon>
        <taxon>Vespinae</taxon>
        <taxon>Vespula</taxon>
    </lineage>
</organism>
<sequence length="144" mass="16021">MYVSRRNRDASVENVFYVFENATPQYYSTCGFKDGNGNGNGRIRAAWAKITGAIAASTSSSRANNPQRAVNVLCELKTRTKRSLRRAKIHQPFPQRGPLSDSSNFPRCEAPTFSALQLMCRLIPAYSKCDDPYARSFSSSVITI</sequence>
<accession>A0A834P2B0</accession>
<evidence type="ECO:0000313" key="1">
    <source>
        <dbReference type="EMBL" id="KAF7425179.1"/>
    </source>
</evidence>
<dbReference type="Proteomes" id="UP000600918">
    <property type="component" value="Unassembled WGS sequence"/>
</dbReference>
<protein>
    <submittedName>
        <fullName evidence="1">Uncharacterized protein</fullName>
    </submittedName>
</protein>
<comment type="caution">
    <text evidence="1">The sequence shown here is derived from an EMBL/GenBank/DDBJ whole genome shotgun (WGS) entry which is preliminary data.</text>
</comment>
<name>A0A834P2B0_VESPE</name>
<reference evidence="1" key="1">
    <citation type="journal article" date="2020" name="G3 (Bethesda)">
        <title>High-Quality Assemblies for Three Invasive Social Wasps from the &lt;i&gt;Vespula&lt;/i&gt; Genus.</title>
        <authorList>
            <person name="Harrop T.W.R."/>
            <person name="Guhlin J."/>
            <person name="McLaughlin G.M."/>
            <person name="Permina E."/>
            <person name="Stockwell P."/>
            <person name="Gilligan J."/>
            <person name="Le Lec M.F."/>
            <person name="Gruber M.A.M."/>
            <person name="Quinn O."/>
            <person name="Lovegrove M."/>
            <person name="Duncan E.J."/>
            <person name="Remnant E.J."/>
            <person name="Van Eeckhoven J."/>
            <person name="Graham B."/>
            <person name="Knapp R.A."/>
            <person name="Langford K.W."/>
            <person name="Kronenberg Z."/>
            <person name="Press M.O."/>
            <person name="Eacker S.M."/>
            <person name="Wilson-Rankin E.E."/>
            <person name="Purcell J."/>
            <person name="Lester P.J."/>
            <person name="Dearden P.K."/>
        </authorList>
    </citation>
    <scope>NUCLEOTIDE SEQUENCE</scope>
    <source>
        <strain evidence="1">Volc-1</strain>
    </source>
</reference>
<evidence type="ECO:0000313" key="2">
    <source>
        <dbReference type="Proteomes" id="UP000600918"/>
    </source>
</evidence>
<keyword evidence="2" id="KW-1185">Reference proteome</keyword>